<dbReference type="InterPro" id="IPR001509">
    <property type="entry name" value="Epimerase_deHydtase"/>
</dbReference>
<keyword evidence="3" id="KW-1185">Reference proteome</keyword>
<dbReference type="PANTHER" id="PTHR12126:SF11">
    <property type="entry name" value="NADH DEHYDROGENASE [UBIQUINONE] 1 ALPHA SUBCOMPLEX SUBUNIT 9, MITOCHONDRIAL"/>
    <property type="match status" value="1"/>
</dbReference>
<dbReference type="Pfam" id="PF01370">
    <property type="entry name" value="Epimerase"/>
    <property type="match status" value="1"/>
</dbReference>
<organism evidence="2 3">
    <name type="scientific">Streptococcus hyointestinalis</name>
    <dbReference type="NCBI Taxonomy" id="1337"/>
    <lineage>
        <taxon>Bacteria</taxon>
        <taxon>Bacillati</taxon>
        <taxon>Bacillota</taxon>
        <taxon>Bacilli</taxon>
        <taxon>Lactobacillales</taxon>
        <taxon>Streptococcaceae</taxon>
        <taxon>Streptococcus</taxon>
    </lineage>
</organism>
<reference evidence="2 3" key="1">
    <citation type="submission" date="2018-06" db="EMBL/GenBank/DDBJ databases">
        <authorList>
            <consortium name="Pathogen Informatics"/>
            <person name="Doyle S."/>
        </authorList>
    </citation>
    <scope>NUCLEOTIDE SEQUENCE [LARGE SCALE GENOMIC DNA]</scope>
    <source>
        <strain evidence="2 3">NCTC12224</strain>
    </source>
</reference>
<dbReference type="Proteomes" id="UP000254924">
    <property type="component" value="Unassembled WGS sequence"/>
</dbReference>
<dbReference type="EMBL" id="UHFN01000007">
    <property type="protein sequence ID" value="SUN61282.1"/>
    <property type="molecule type" value="Genomic_DNA"/>
</dbReference>
<dbReference type="InterPro" id="IPR036291">
    <property type="entry name" value="NAD(P)-bd_dom_sf"/>
</dbReference>
<dbReference type="Gene3D" id="3.40.50.720">
    <property type="entry name" value="NAD(P)-binding Rossmann-like Domain"/>
    <property type="match status" value="1"/>
</dbReference>
<proteinExistence type="predicted"/>
<dbReference type="SUPFAM" id="SSF51735">
    <property type="entry name" value="NAD(P)-binding Rossmann-fold domains"/>
    <property type="match status" value="1"/>
</dbReference>
<feature type="domain" description="NAD-dependent epimerase/dehydratase" evidence="1">
    <location>
        <begin position="4"/>
        <end position="109"/>
    </location>
</feature>
<evidence type="ECO:0000313" key="2">
    <source>
        <dbReference type="EMBL" id="SUN61282.1"/>
    </source>
</evidence>
<dbReference type="RefSeq" id="WP_115269343.1">
    <property type="nucleotide sequence ID" value="NZ_JBNPNB010000009.1"/>
</dbReference>
<evidence type="ECO:0000259" key="1">
    <source>
        <dbReference type="Pfam" id="PF01370"/>
    </source>
</evidence>
<dbReference type="InterPro" id="IPR051207">
    <property type="entry name" value="ComplexI_NDUFA9_subunit"/>
</dbReference>
<dbReference type="AlphaFoldDB" id="A0A380K884"/>
<sequence>MATIVMLGGNGYIGRHTTLKWLEKDSTAQFYVLSRSGKNSLVDPRVHTLKADVSDYQSVKSVLPDKVDYIVDFVGRPEKDPEVFKQVNNKPAEVMQKIAEEKGAKAMGFVGGTFGPKSFVNGKKAIMQDLQKSSVRLEVVEPTVVYGADRNDAISKMVPLLKVFGIFFKQMKPVTVDAVASELVTKLTR</sequence>
<gene>
    <name evidence="2" type="ORF">NCTC12224_01404</name>
</gene>
<protein>
    <submittedName>
        <fullName evidence="2">NAD dependent epimerase/dehydratase</fullName>
    </submittedName>
</protein>
<name>A0A380K884_9STRE</name>
<dbReference type="GeneID" id="78356721"/>
<accession>A0A380K884</accession>
<evidence type="ECO:0000313" key="3">
    <source>
        <dbReference type="Proteomes" id="UP000254924"/>
    </source>
</evidence>
<dbReference type="GO" id="GO:0044877">
    <property type="term" value="F:protein-containing complex binding"/>
    <property type="evidence" value="ECO:0007669"/>
    <property type="project" value="TreeGrafter"/>
</dbReference>
<dbReference type="PANTHER" id="PTHR12126">
    <property type="entry name" value="NADH-UBIQUINONE OXIDOREDUCTASE 39 KDA SUBUNIT-RELATED"/>
    <property type="match status" value="1"/>
</dbReference>
<dbReference type="OrthoDB" id="5292533at2"/>